<dbReference type="OrthoDB" id="5824787at2759"/>
<dbReference type="Proteomes" id="UP000270094">
    <property type="component" value="Unassembled WGS sequence"/>
</dbReference>
<evidence type="ECO:0000256" key="1">
    <source>
        <dbReference type="SAM" id="MobiDB-lite"/>
    </source>
</evidence>
<dbReference type="AlphaFoldDB" id="A0A3P7J3W0"/>
<organism evidence="2 3">
    <name type="scientific">Strongylus vulgaris</name>
    <name type="common">Blood worm</name>
    <dbReference type="NCBI Taxonomy" id="40348"/>
    <lineage>
        <taxon>Eukaryota</taxon>
        <taxon>Metazoa</taxon>
        <taxon>Ecdysozoa</taxon>
        <taxon>Nematoda</taxon>
        <taxon>Chromadorea</taxon>
        <taxon>Rhabditida</taxon>
        <taxon>Rhabditina</taxon>
        <taxon>Rhabditomorpha</taxon>
        <taxon>Strongyloidea</taxon>
        <taxon>Strongylidae</taxon>
        <taxon>Strongylus</taxon>
    </lineage>
</organism>
<keyword evidence="3" id="KW-1185">Reference proteome</keyword>
<gene>
    <name evidence="2" type="ORF">SVUK_LOCUS12764</name>
</gene>
<reference evidence="2 3" key="1">
    <citation type="submission" date="2018-11" db="EMBL/GenBank/DDBJ databases">
        <authorList>
            <consortium name="Pathogen Informatics"/>
        </authorList>
    </citation>
    <scope>NUCLEOTIDE SEQUENCE [LARGE SCALE GENOMIC DNA]</scope>
</reference>
<sequence>MLFMRIWRKSSAKKTPSISSSDLNEKIGTPGEGEHRIRTLIRTRMRMVTVFWALIRRTTFSWQLYLHEERTPAVDMGVTQRYNSCEDRPHSHQPKMMLIGRLNGTILQ</sequence>
<evidence type="ECO:0000313" key="2">
    <source>
        <dbReference type="EMBL" id="VDM77766.1"/>
    </source>
</evidence>
<accession>A0A3P7J3W0</accession>
<feature type="region of interest" description="Disordered" evidence="1">
    <location>
        <begin position="12"/>
        <end position="32"/>
    </location>
</feature>
<evidence type="ECO:0000313" key="3">
    <source>
        <dbReference type="Proteomes" id="UP000270094"/>
    </source>
</evidence>
<name>A0A3P7J3W0_STRVU</name>
<proteinExistence type="predicted"/>
<protein>
    <submittedName>
        <fullName evidence="2">Uncharacterized protein</fullName>
    </submittedName>
</protein>
<dbReference type="EMBL" id="UYYB01100072">
    <property type="protein sequence ID" value="VDM77766.1"/>
    <property type="molecule type" value="Genomic_DNA"/>
</dbReference>